<protein>
    <recommendedName>
        <fullName evidence="3">CS domain-containing protein</fullName>
    </recommendedName>
</protein>
<proteinExistence type="predicted"/>
<evidence type="ECO:0008006" key="3">
    <source>
        <dbReference type="Google" id="ProtNLM"/>
    </source>
</evidence>
<gene>
    <name evidence="1" type="ORF">RRG08_006299</name>
</gene>
<dbReference type="EMBL" id="JAWDGP010005687">
    <property type="protein sequence ID" value="KAK3753915.1"/>
    <property type="molecule type" value="Genomic_DNA"/>
</dbReference>
<dbReference type="Proteomes" id="UP001283361">
    <property type="component" value="Unassembled WGS sequence"/>
</dbReference>
<organism evidence="1 2">
    <name type="scientific">Elysia crispata</name>
    <name type="common">lettuce slug</name>
    <dbReference type="NCBI Taxonomy" id="231223"/>
    <lineage>
        <taxon>Eukaryota</taxon>
        <taxon>Metazoa</taxon>
        <taxon>Spiralia</taxon>
        <taxon>Lophotrochozoa</taxon>
        <taxon>Mollusca</taxon>
        <taxon>Gastropoda</taxon>
        <taxon>Heterobranchia</taxon>
        <taxon>Euthyneura</taxon>
        <taxon>Panpulmonata</taxon>
        <taxon>Sacoglossa</taxon>
        <taxon>Placobranchoidea</taxon>
        <taxon>Plakobranchidae</taxon>
        <taxon>Elysia</taxon>
    </lineage>
</organism>
<dbReference type="Gene3D" id="2.60.40.790">
    <property type="match status" value="1"/>
</dbReference>
<evidence type="ECO:0000313" key="1">
    <source>
        <dbReference type="EMBL" id="KAK3753915.1"/>
    </source>
</evidence>
<evidence type="ECO:0000313" key="2">
    <source>
        <dbReference type="Proteomes" id="UP001283361"/>
    </source>
</evidence>
<comment type="caution">
    <text evidence="1">The sequence shown here is derived from an EMBL/GenBank/DDBJ whole genome shotgun (WGS) entry which is preliminary data.</text>
</comment>
<dbReference type="SUPFAM" id="SSF49764">
    <property type="entry name" value="HSP20-like chaperones"/>
    <property type="match status" value="1"/>
</dbReference>
<keyword evidence="2" id="KW-1185">Reference proteome</keyword>
<dbReference type="AlphaFoldDB" id="A0AAE1D2J3"/>
<accession>A0AAE1D2J3</accession>
<reference evidence="1" key="1">
    <citation type="journal article" date="2023" name="G3 (Bethesda)">
        <title>A reference genome for the long-term kleptoplast-retaining sea slug Elysia crispata morphotype clarki.</title>
        <authorList>
            <person name="Eastman K.E."/>
            <person name="Pendleton A.L."/>
            <person name="Shaikh M.A."/>
            <person name="Suttiyut T."/>
            <person name="Ogas R."/>
            <person name="Tomko P."/>
            <person name="Gavelis G."/>
            <person name="Widhalm J.R."/>
            <person name="Wisecaver J.H."/>
        </authorList>
    </citation>
    <scope>NUCLEOTIDE SEQUENCE</scope>
    <source>
        <strain evidence="1">ECLA1</strain>
    </source>
</reference>
<name>A0AAE1D2J3_9GAST</name>
<sequence length="108" mass="12697">MSKLGNVCWCKHFINLNMTTTDKFGYKILKKDLEVAEAFRSTLFSRMTKTKYTCKVRQLPVRIVREKCSWTILEGMILIKLHKEEENHDWTQAIKLRGVDQLNSDESS</sequence>
<dbReference type="InterPro" id="IPR008978">
    <property type="entry name" value="HSP20-like_chaperone"/>
</dbReference>